<dbReference type="InterPro" id="IPR029052">
    <property type="entry name" value="Metallo-depent_PP-like"/>
</dbReference>
<reference evidence="2" key="1">
    <citation type="journal article" date="2015" name="Nature">
        <title>Complex archaea that bridge the gap between prokaryotes and eukaryotes.</title>
        <authorList>
            <person name="Spang A."/>
            <person name="Saw J.H."/>
            <person name="Jorgensen S.L."/>
            <person name="Zaremba-Niedzwiedzka K."/>
            <person name="Martijn J."/>
            <person name="Lind A.E."/>
            <person name="van Eijk R."/>
            <person name="Schleper C."/>
            <person name="Guy L."/>
            <person name="Ettema T.J."/>
        </authorList>
    </citation>
    <scope>NUCLEOTIDE SEQUENCE</scope>
</reference>
<gene>
    <name evidence="2" type="ORF">LCGC14_0446450</name>
</gene>
<dbReference type="InterPro" id="IPR004843">
    <property type="entry name" value="Calcineurin-like_PHP"/>
</dbReference>
<accession>A0A0F9SJ21</accession>
<dbReference type="SUPFAM" id="SSF56300">
    <property type="entry name" value="Metallo-dependent phosphatases"/>
    <property type="match status" value="1"/>
</dbReference>
<dbReference type="AlphaFoldDB" id="A0A0F9SJ21"/>
<comment type="caution">
    <text evidence="2">The sequence shown here is derived from an EMBL/GenBank/DDBJ whole genome shotgun (WGS) entry which is preliminary data.</text>
</comment>
<dbReference type="EMBL" id="LAZR01000436">
    <property type="protein sequence ID" value="KKN68960.1"/>
    <property type="molecule type" value="Genomic_DNA"/>
</dbReference>
<name>A0A0F9SJ21_9ZZZZ</name>
<proteinExistence type="predicted"/>
<protein>
    <recommendedName>
        <fullName evidence="1">Calcineurin-like phosphoesterase domain-containing protein</fullName>
    </recommendedName>
</protein>
<feature type="domain" description="Calcineurin-like phosphoesterase" evidence="1">
    <location>
        <begin position="2"/>
        <end position="195"/>
    </location>
</feature>
<dbReference type="Pfam" id="PF00149">
    <property type="entry name" value="Metallophos"/>
    <property type="match status" value="1"/>
</dbReference>
<sequence>MILFINDPHVADRPPLGRVVGYADQIMAKLEECRSLVGPNDVTVITGDLFHTKRPSFVSHALVQRILDLFDGWPGRIFTVLGNHDLSEAGVASLPKQPIGVLLQAGAIELLSEAGVIVKVQGKRAYLEAAHYSDTTDPKHFGLRDPAGIADGVEVMIKVAHGPILPPGLDPPFDHINADKIPPTADFCFYGHIHDDHGTYKVDLCTYVNFGAVGRVARTESNRTRTVAVAMYDVETGTVTRHELQSVLPADDVFITVEGEEAAEDGDLKAYARELVHALQRGSSTSIDDLLAEVSEGIDKDVKAGVVRYLNEAGL</sequence>
<evidence type="ECO:0000313" key="2">
    <source>
        <dbReference type="EMBL" id="KKN68960.1"/>
    </source>
</evidence>
<dbReference type="GO" id="GO:0016787">
    <property type="term" value="F:hydrolase activity"/>
    <property type="evidence" value="ECO:0007669"/>
    <property type="project" value="InterPro"/>
</dbReference>
<organism evidence="2">
    <name type="scientific">marine sediment metagenome</name>
    <dbReference type="NCBI Taxonomy" id="412755"/>
    <lineage>
        <taxon>unclassified sequences</taxon>
        <taxon>metagenomes</taxon>
        <taxon>ecological metagenomes</taxon>
    </lineage>
</organism>
<evidence type="ECO:0000259" key="1">
    <source>
        <dbReference type="Pfam" id="PF00149"/>
    </source>
</evidence>
<dbReference type="Gene3D" id="3.60.21.10">
    <property type="match status" value="1"/>
</dbReference>